<evidence type="ECO:0000313" key="2">
    <source>
        <dbReference type="EMBL" id="KAF0719484.1"/>
    </source>
</evidence>
<feature type="domain" description="Transposable element P transposase-like RNase H C-terminal" evidence="1">
    <location>
        <begin position="34"/>
        <end position="59"/>
    </location>
</feature>
<keyword evidence="3" id="KW-1185">Reference proteome</keyword>
<organism evidence="2 3">
    <name type="scientific">Aphis craccivora</name>
    <name type="common">Cowpea aphid</name>
    <dbReference type="NCBI Taxonomy" id="307492"/>
    <lineage>
        <taxon>Eukaryota</taxon>
        <taxon>Metazoa</taxon>
        <taxon>Ecdysozoa</taxon>
        <taxon>Arthropoda</taxon>
        <taxon>Hexapoda</taxon>
        <taxon>Insecta</taxon>
        <taxon>Pterygota</taxon>
        <taxon>Neoptera</taxon>
        <taxon>Paraneoptera</taxon>
        <taxon>Hemiptera</taxon>
        <taxon>Sternorrhyncha</taxon>
        <taxon>Aphidomorpha</taxon>
        <taxon>Aphidoidea</taxon>
        <taxon>Aphididae</taxon>
        <taxon>Aphidini</taxon>
        <taxon>Aphis</taxon>
        <taxon>Aphis</taxon>
    </lineage>
</organism>
<dbReference type="OrthoDB" id="7312725at2759"/>
<dbReference type="EMBL" id="VUJU01009550">
    <property type="protein sequence ID" value="KAF0719484.1"/>
    <property type="molecule type" value="Genomic_DNA"/>
</dbReference>
<proteinExistence type="predicted"/>
<comment type="caution">
    <text evidence="2">The sequence shown here is derived from an EMBL/GenBank/DDBJ whole genome shotgun (WGS) entry which is preliminary data.</text>
</comment>
<name>A0A6G0W1E1_APHCR</name>
<dbReference type="Proteomes" id="UP000478052">
    <property type="component" value="Unassembled WGS sequence"/>
</dbReference>
<gene>
    <name evidence="2" type="ORF">FWK35_00031064</name>
</gene>
<feature type="non-terminal residue" evidence="2">
    <location>
        <position position="59"/>
    </location>
</feature>
<accession>A0A6G0W1E1</accession>
<dbReference type="Pfam" id="PF21789">
    <property type="entry name" value="TNP-like_RNaseH_C"/>
    <property type="match status" value="1"/>
</dbReference>
<evidence type="ECO:0000259" key="1">
    <source>
        <dbReference type="Pfam" id="PF21789"/>
    </source>
</evidence>
<dbReference type="PANTHER" id="PTHR47577:SF2">
    <property type="entry name" value="THAP DOMAIN CONTAINING 9"/>
    <property type="match status" value="1"/>
</dbReference>
<evidence type="ECO:0000313" key="3">
    <source>
        <dbReference type="Proteomes" id="UP000478052"/>
    </source>
</evidence>
<reference evidence="2 3" key="1">
    <citation type="submission" date="2019-08" db="EMBL/GenBank/DDBJ databases">
        <title>Whole genome of Aphis craccivora.</title>
        <authorList>
            <person name="Voronova N.V."/>
            <person name="Shulinski R.S."/>
            <person name="Bandarenka Y.V."/>
            <person name="Zhorov D.G."/>
            <person name="Warner D."/>
        </authorList>
    </citation>
    <scope>NUCLEOTIDE SEQUENCE [LARGE SCALE GENOMIC DNA]</scope>
    <source>
        <strain evidence="2">180601</strain>
        <tissue evidence="2">Whole Body</tissue>
    </source>
</reference>
<sequence length="59" mass="6691">MFLIGFIVTMTSTLEIAHKLLGRSQSPLKYILTYKMSQDHLELFFGCIRSRGGSNNNPN</sequence>
<dbReference type="AlphaFoldDB" id="A0A6G0W1E1"/>
<dbReference type="InterPro" id="IPR048367">
    <property type="entry name" value="TNP-like_RNaseH_C"/>
</dbReference>
<protein>
    <submittedName>
        <fullName evidence="2">THAP domain-containing protein 9</fullName>
    </submittedName>
</protein>
<dbReference type="PANTHER" id="PTHR47577">
    <property type="entry name" value="THAP DOMAIN-CONTAINING PROTEIN 6"/>
    <property type="match status" value="1"/>
</dbReference>